<dbReference type="PhylomeDB" id="B0XWS1"/>
<evidence type="ECO:0000256" key="7">
    <source>
        <dbReference type="PIRSR" id="PIRSR608901-1"/>
    </source>
</evidence>
<dbReference type="GO" id="GO:0046513">
    <property type="term" value="P:ceramide biosynthetic process"/>
    <property type="evidence" value="ECO:0007669"/>
    <property type="project" value="TreeGrafter"/>
</dbReference>
<feature type="transmembrane region" description="Helical" evidence="9">
    <location>
        <begin position="126"/>
        <end position="155"/>
    </location>
</feature>
<evidence type="ECO:0000256" key="5">
    <source>
        <dbReference type="ARBA" id="ARBA00022989"/>
    </source>
</evidence>
<sequence>MCFFYLPVHFLYNTYPKLYQLPDDFGWLRDPFLGSNYCKFQDYLVTRYAAEFINTLTNVVYVIYAIYGLYHLWQKPNVGFLRTVPYLGLMAVGLCSALFHISLNYHTQMLDDLSMMFTTTPVLHRVMTASASPGVTLIVGIVLGSTLLALVIYHLKTDELLLHSLFFVGSVTVIGVFTMRLINARTRAGSEARRQIWGMVRFGAGIFNLGYWLWMVDGWMCSYLKSTRQTVGLPWAFLLELHGCHTESAGGTYVREGIGAYIFIAIIDHLVSGDNHKDIPRSLAWPAPWAAQSIFAGKGNNKI</sequence>
<organism evidence="10 11">
    <name type="scientific">Aspergillus fumigatus (strain CBS 144.89 / FGSC A1163 / CEA10)</name>
    <name type="common">Neosartorya fumigata</name>
    <dbReference type="NCBI Taxonomy" id="451804"/>
    <lineage>
        <taxon>Eukaryota</taxon>
        <taxon>Fungi</taxon>
        <taxon>Dikarya</taxon>
        <taxon>Ascomycota</taxon>
        <taxon>Pezizomycotina</taxon>
        <taxon>Eurotiomycetes</taxon>
        <taxon>Eurotiomycetidae</taxon>
        <taxon>Eurotiales</taxon>
        <taxon>Aspergillaceae</taxon>
        <taxon>Aspergillus</taxon>
        <taxon>Aspergillus subgen. Fumigati</taxon>
    </lineage>
</organism>
<comment type="subcellular location">
    <subcellularLocation>
        <location evidence="1">Membrane</location>
        <topology evidence="1">Multi-pass membrane protein</topology>
    </subcellularLocation>
</comment>
<dbReference type="GO" id="GO:0016811">
    <property type="term" value="F:hydrolase activity, acting on carbon-nitrogen (but not peptide) bonds, in linear amides"/>
    <property type="evidence" value="ECO:0007669"/>
    <property type="project" value="InterPro"/>
</dbReference>
<evidence type="ECO:0008006" key="12">
    <source>
        <dbReference type="Google" id="ProtNLM"/>
    </source>
</evidence>
<feature type="binding site" evidence="8">
    <location>
        <position position="100"/>
    </location>
    <ligand>
        <name>Zn(2+)</name>
        <dbReference type="ChEBI" id="CHEBI:29105"/>
        <note>catalytic</note>
    </ligand>
</feature>
<evidence type="ECO:0000256" key="3">
    <source>
        <dbReference type="ARBA" id="ARBA00022692"/>
    </source>
</evidence>
<keyword evidence="11" id="KW-1185">Reference proteome</keyword>
<keyword evidence="7" id="KW-0479">Metal-binding</keyword>
<name>B0XWS1_ASPFC</name>
<comment type="cofactor">
    <cofactor evidence="8">
        <name>Zn(2+)</name>
        <dbReference type="ChEBI" id="CHEBI:29105"/>
    </cofactor>
</comment>
<evidence type="ECO:0000256" key="8">
    <source>
        <dbReference type="PIRSR" id="PIRSR608901-2"/>
    </source>
</evidence>
<dbReference type="PANTHER" id="PTHR46187">
    <property type="entry name" value="ALKALINE CERAMIDASE 3"/>
    <property type="match status" value="1"/>
</dbReference>
<feature type="transmembrane region" description="Helical" evidence="9">
    <location>
        <begin position="161"/>
        <end position="183"/>
    </location>
</feature>
<keyword evidence="7" id="KW-0106">Calcium</keyword>
<feature type="transmembrane region" description="Helical" evidence="9">
    <location>
        <begin position="52"/>
        <end position="73"/>
    </location>
</feature>
<keyword evidence="8" id="KW-0862">Zinc</keyword>
<comment type="similarity">
    <text evidence="2">Belongs to the alkaline ceramidase family.</text>
</comment>
<dbReference type="OrthoDB" id="187171at2759"/>
<evidence type="ECO:0000256" key="1">
    <source>
        <dbReference type="ARBA" id="ARBA00004141"/>
    </source>
</evidence>
<dbReference type="GO" id="GO:0005789">
    <property type="term" value="C:endoplasmic reticulum membrane"/>
    <property type="evidence" value="ECO:0007669"/>
    <property type="project" value="TreeGrafter"/>
</dbReference>
<keyword evidence="6 9" id="KW-0472">Membrane</keyword>
<keyword evidence="5 9" id="KW-1133">Transmembrane helix</keyword>
<evidence type="ECO:0000256" key="2">
    <source>
        <dbReference type="ARBA" id="ARBA00009780"/>
    </source>
</evidence>
<feature type="transmembrane region" description="Helical" evidence="9">
    <location>
        <begin position="195"/>
        <end position="214"/>
    </location>
</feature>
<evidence type="ECO:0000256" key="6">
    <source>
        <dbReference type="ARBA" id="ARBA00023136"/>
    </source>
</evidence>
<dbReference type="PANTHER" id="PTHR46187:SF1">
    <property type="entry name" value="ALKALINE PHYTOCERAMIDASE"/>
    <property type="match status" value="1"/>
</dbReference>
<feature type="binding site" evidence="8">
    <location>
        <position position="242"/>
    </location>
    <ligand>
        <name>Zn(2+)</name>
        <dbReference type="ChEBI" id="CHEBI:29105"/>
        <note>catalytic</note>
    </ligand>
</feature>
<reference evidence="10 11" key="1">
    <citation type="journal article" date="2008" name="PLoS Genet.">
        <title>Genomic islands in the pathogenic filamentous fungus Aspergillus fumigatus.</title>
        <authorList>
            <person name="Fedorova N.D."/>
            <person name="Khaldi N."/>
            <person name="Joardar V.S."/>
            <person name="Maiti R."/>
            <person name="Amedeo P."/>
            <person name="Anderson M.J."/>
            <person name="Crabtree J."/>
            <person name="Silva J.C."/>
            <person name="Badger J.H."/>
            <person name="Albarraq A."/>
            <person name="Angiuoli S."/>
            <person name="Bussey H."/>
            <person name="Bowyer P."/>
            <person name="Cotty P.J."/>
            <person name="Dyer P.S."/>
            <person name="Egan A."/>
            <person name="Galens K."/>
            <person name="Fraser-Liggett C.M."/>
            <person name="Haas B.J."/>
            <person name="Inman J.M."/>
            <person name="Kent R."/>
            <person name="Lemieux S."/>
            <person name="Malavazi I."/>
            <person name="Orvis J."/>
            <person name="Roemer T."/>
            <person name="Ronning C.M."/>
            <person name="Sundaram J.P."/>
            <person name="Sutton G."/>
            <person name="Turner G."/>
            <person name="Venter J.C."/>
            <person name="White O.R."/>
            <person name="Whitty B.R."/>
            <person name="Youngman P."/>
            <person name="Wolfe K.H."/>
            <person name="Goldman G.H."/>
            <person name="Wortman J.R."/>
            <person name="Jiang B."/>
            <person name="Denning D.W."/>
            <person name="Nierman W.C."/>
        </authorList>
    </citation>
    <scope>NUCLEOTIDE SEQUENCE [LARGE SCALE GENOMIC DNA]</scope>
    <source>
        <strain evidence="11">CBS 144.89 / FGSC A1163 / CEA10</strain>
    </source>
</reference>
<feature type="transmembrane region" description="Helical" evidence="9">
    <location>
        <begin position="85"/>
        <end position="105"/>
    </location>
</feature>
<evidence type="ECO:0000313" key="10">
    <source>
        <dbReference type="EMBL" id="EDP53530.1"/>
    </source>
</evidence>
<gene>
    <name evidence="10" type="ORF">AFUB_047110</name>
</gene>
<evidence type="ECO:0000256" key="4">
    <source>
        <dbReference type="ARBA" id="ARBA00022801"/>
    </source>
</evidence>
<keyword evidence="3 9" id="KW-0812">Transmembrane</keyword>
<dbReference type="EMBL" id="DS499596">
    <property type="protein sequence ID" value="EDP53530.1"/>
    <property type="molecule type" value="Genomic_DNA"/>
</dbReference>
<dbReference type="Proteomes" id="UP000001699">
    <property type="component" value="Unassembled WGS sequence"/>
</dbReference>
<dbReference type="InterPro" id="IPR008901">
    <property type="entry name" value="ACER"/>
</dbReference>
<dbReference type="GO" id="GO:0046872">
    <property type="term" value="F:metal ion binding"/>
    <property type="evidence" value="ECO:0007669"/>
    <property type="project" value="UniProtKB-KW"/>
</dbReference>
<proteinExistence type="inferred from homology"/>
<dbReference type="GO" id="GO:0046514">
    <property type="term" value="P:ceramide catabolic process"/>
    <property type="evidence" value="ECO:0007669"/>
    <property type="project" value="TreeGrafter"/>
</dbReference>
<dbReference type="Pfam" id="PF05875">
    <property type="entry name" value="Ceramidase"/>
    <property type="match status" value="1"/>
</dbReference>
<keyword evidence="4" id="KW-0378">Hydrolase</keyword>
<accession>B0XWS1</accession>
<evidence type="ECO:0000313" key="11">
    <source>
        <dbReference type="Proteomes" id="UP000001699"/>
    </source>
</evidence>
<dbReference type="AlphaFoldDB" id="B0XWS1"/>
<feature type="binding site" evidence="7">
    <location>
        <position position="51"/>
    </location>
    <ligand>
        <name>Ca(2+)</name>
        <dbReference type="ChEBI" id="CHEBI:29108"/>
    </ligand>
</feature>
<dbReference type="HOGENOM" id="CLU_063293_1_0_1"/>
<protein>
    <recommendedName>
        <fullName evidence="12">Alkaline ceramidase family protein</fullName>
    </recommendedName>
</protein>
<evidence type="ECO:0000256" key="9">
    <source>
        <dbReference type="SAM" id="Phobius"/>
    </source>
</evidence>